<reference evidence="1 2" key="1">
    <citation type="journal article" date="2019" name="Int. J. Syst. Evol. Microbiol.">
        <title>The Global Catalogue of Microorganisms (GCM) 10K type strain sequencing project: providing services to taxonomists for standard genome sequencing and annotation.</title>
        <authorList>
            <consortium name="The Broad Institute Genomics Platform"/>
            <consortium name="The Broad Institute Genome Sequencing Center for Infectious Disease"/>
            <person name="Wu L."/>
            <person name="Ma J."/>
        </authorList>
    </citation>
    <scope>NUCLEOTIDE SEQUENCE [LARGE SCALE GENOMIC DNA]</scope>
    <source>
        <strain evidence="1 2">CGMCC 1.3240</strain>
    </source>
</reference>
<dbReference type="AlphaFoldDB" id="A0ABD5V9K3"/>
<gene>
    <name evidence="1" type="ORF">ACFQGH_13695</name>
</gene>
<evidence type="ECO:0000313" key="1">
    <source>
        <dbReference type="EMBL" id="MFC6906247.1"/>
    </source>
</evidence>
<dbReference type="RefSeq" id="WP_340604804.1">
    <property type="nucleotide sequence ID" value="NZ_JBBMXV010000004.1"/>
</dbReference>
<proteinExistence type="predicted"/>
<protein>
    <submittedName>
        <fullName evidence="1">Uncharacterized protein</fullName>
    </submittedName>
</protein>
<comment type="caution">
    <text evidence="1">The sequence shown here is derived from an EMBL/GenBank/DDBJ whole genome shotgun (WGS) entry which is preliminary data.</text>
</comment>
<accession>A0ABD5V9K3</accession>
<sequence>MSDYYILTGETVVEGPFETHREASQRRADLSTSDVGVIYRIEKR</sequence>
<evidence type="ECO:0000313" key="2">
    <source>
        <dbReference type="Proteomes" id="UP001596312"/>
    </source>
</evidence>
<organism evidence="1 2">
    <name type="scientific">Halalkalicoccus tibetensis</name>
    <dbReference type="NCBI Taxonomy" id="175632"/>
    <lineage>
        <taxon>Archaea</taxon>
        <taxon>Methanobacteriati</taxon>
        <taxon>Methanobacteriota</taxon>
        <taxon>Stenosarchaea group</taxon>
        <taxon>Halobacteria</taxon>
        <taxon>Halobacteriales</taxon>
        <taxon>Halococcaceae</taxon>
        <taxon>Halalkalicoccus</taxon>
    </lineage>
</organism>
<dbReference type="EMBL" id="JBHSXQ010000004">
    <property type="protein sequence ID" value="MFC6906247.1"/>
    <property type="molecule type" value="Genomic_DNA"/>
</dbReference>
<keyword evidence="2" id="KW-1185">Reference proteome</keyword>
<name>A0ABD5V9K3_9EURY</name>
<dbReference type="Proteomes" id="UP001596312">
    <property type="component" value="Unassembled WGS sequence"/>
</dbReference>